<dbReference type="GO" id="GO:0005737">
    <property type="term" value="C:cytoplasm"/>
    <property type="evidence" value="ECO:0007669"/>
    <property type="project" value="UniProtKB-SubCell"/>
</dbReference>
<dbReference type="SUPFAM" id="SSF82051">
    <property type="entry name" value="Obg GTP-binding protein N-terminal domain"/>
    <property type="match status" value="1"/>
</dbReference>
<feature type="region of interest" description="Disordered" evidence="9">
    <location>
        <begin position="49"/>
        <end position="69"/>
    </location>
</feature>
<evidence type="ECO:0000256" key="1">
    <source>
        <dbReference type="ARBA" id="ARBA00007699"/>
    </source>
</evidence>
<dbReference type="NCBIfam" id="TIGR00231">
    <property type="entry name" value="small_GTP"/>
    <property type="match status" value="1"/>
</dbReference>
<dbReference type="GO" id="GO:0000287">
    <property type="term" value="F:magnesium ion binding"/>
    <property type="evidence" value="ECO:0007669"/>
    <property type="project" value="InterPro"/>
</dbReference>
<keyword evidence="4 8" id="KW-0547">Nucleotide-binding</keyword>
<dbReference type="Proteomes" id="UP000663859">
    <property type="component" value="Unassembled WGS sequence"/>
</dbReference>
<evidence type="ECO:0000256" key="4">
    <source>
        <dbReference type="ARBA" id="ARBA00022741"/>
    </source>
</evidence>
<dbReference type="AlphaFoldDB" id="A0A8J2BPI2"/>
<evidence type="ECO:0000256" key="8">
    <source>
        <dbReference type="HAMAP-Rule" id="MF_01454"/>
    </source>
</evidence>
<comment type="subunit">
    <text evidence="8">Monomer.</text>
</comment>
<dbReference type="PRINTS" id="PR00326">
    <property type="entry name" value="GTP1OBG"/>
</dbReference>
<dbReference type="Pfam" id="PF01926">
    <property type="entry name" value="MMR_HSR1"/>
    <property type="match status" value="1"/>
</dbReference>
<dbReference type="PROSITE" id="PS00905">
    <property type="entry name" value="GTP1_OBG"/>
    <property type="match status" value="1"/>
</dbReference>
<dbReference type="InterPro" id="IPR006073">
    <property type="entry name" value="GTP-bd"/>
</dbReference>
<dbReference type="SUPFAM" id="SSF52540">
    <property type="entry name" value="P-loop containing nucleoside triphosphate hydrolases"/>
    <property type="match status" value="1"/>
</dbReference>
<evidence type="ECO:0000256" key="3">
    <source>
        <dbReference type="ARBA" id="ARBA00022723"/>
    </source>
</evidence>
<keyword evidence="2 8" id="KW-0963">Cytoplasm</keyword>
<dbReference type="InterPro" id="IPR005225">
    <property type="entry name" value="Small_GTP-bd"/>
</dbReference>
<comment type="subcellular location">
    <subcellularLocation>
        <location evidence="8">Cytoplasm</location>
    </subcellularLocation>
</comment>
<dbReference type="PANTHER" id="PTHR11702:SF31">
    <property type="entry name" value="MITOCHONDRIAL RIBOSOME-ASSOCIATED GTPASE 2"/>
    <property type="match status" value="1"/>
</dbReference>
<dbReference type="CDD" id="cd01898">
    <property type="entry name" value="Obg"/>
    <property type="match status" value="1"/>
</dbReference>
<keyword evidence="7 8" id="KW-0342">GTP-binding</keyword>
<dbReference type="InterPro" id="IPR014100">
    <property type="entry name" value="GTP-bd_Obg/CgtA"/>
</dbReference>
<dbReference type="PROSITE" id="PS51883">
    <property type="entry name" value="OBG"/>
    <property type="match status" value="1"/>
</dbReference>
<keyword evidence="5 8" id="KW-0378">Hydrolase</keyword>
<dbReference type="NCBIfam" id="TIGR02729">
    <property type="entry name" value="Obg_CgtA"/>
    <property type="match status" value="1"/>
</dbReference>
<dbReference type="GO" id="GO:0005525">
    <property type="term" value="F:GTP binding"/>
    <property type="evidence" value="ECO:0007669"/>
    <property type="project" value="UniProtKB-UniRule"/>
</dbReference>
<dbReference type="GO" id="GO:0003924">
    <property type="term" value="F:GTPase activity"/>
    <property type="evidence" value="ECO:0007669"/>
    <property type="project" value="UniProtKB-UniRule"/>
</dbReference>
<evidence type="ECO:0000256" key="2">
    <source>
        <dbReference type="ARBA" id="ARBA00022490"/>
    </source>
</evidence>
<evidence type="ECO:0000259" key="10">
    <source>
        <dbReference type="PROSITE" id="PS51710"/>
    </source>
</evidence>
<dbReference type="EC" id="3.6.5.-" evidence="8"/>
<feature type="region of interest" description="Disordered" evidence="9">
    <location>
        <begin position="86"/>
        <end position="117"/>
    </location>
</feature>
<evidence type="ECO:0000259" key="11">
    <source>
        <dbReference type="PROSITE" id="PS51883"/>
    </source>
</evidence>
<dbReference type="InterPro" id="IPR045086">
    <property type="entry name" value="OBG_GTPase"/>
</dbReference>
<feature type="binding site" evidence="8">
    <location>
        <begin position="205"/>
        <end position="212"/>
    </location>
    <ligand>
        <name>GTP</name>
        <dbReference type="ChEBI" id="CHEBI:37565"/>
    </ligand>
</feature>
<accession>A0A8J2BPI2</accession>
<dbReference type="InterPro" id="IPR036726">
    <property type="entry name" value="GTP1_OBG_dom_sf"/>
</dbReference>
<organism evidence="12 13">
    <name type="scientific">Candidatus Methylacidithermus pantelleriae</name>
    <dbReference type="NCBI Taxonomy" id="2744239"/>
    <lineage>
        <taxon>Bacteria</taxon>
        <taxon>Pseudomonadati</taxon>
        <taxon>Verrucomicrobiota</taxon>
        <taxon>Methylacidiphilae</taxon>
        <taxon>Methylacidiphilales</taxon>
        <taxon>Methylacidiphilaceae</taxon>
        <taxon>Candidatus Methylacidithermus</taxon>
    </lineage>
</organism>
<evidence type="ECO:0000256" key="5">
    <source>
        <dbReference type="ARBA" id="ARBA00022801"/>
    </source>
</evidence>
<comment type="cofactor">
    <cofactor evidence="8">
        <name>Mg(2+)</name>
        <dbReference type="ChEBI" id="CHEBI:18420"/>
    </cofactor>
</comment>
<feature type="region of interest" description="Disordered" evidence="9">
    <location>
        <begin position="166"/>
        <end position="187"/>
    </location>
</feature>
<protein>
    <recommendedName>
        <fullName evidence="8">GTPase Obg</fullName>
        <ecNumber evidence="8">3.6.5.-</ecNumber>
    </recommendedName>
    <alternativeName>
        <fullName evidence="8">GTP-binding protein Obg</fullName>
    </alternativeName>
</protein>
<evidence type="ECO:0000256" key="7">
    <source>
        <dbReference type="ARBA" id="ARBA00023134"/>
    </source>
</evidence>
<dbReference type="InterPro" id="IPR031167">
    <property type="entry name" value="G_OBG"/>
</dbReference>
<dbReference type="NCBIfam" id="NF008956">
    <property type="entry name" value="PRK12299.1"/>
    <property type="match status" value="1"/>
</dbReference>
<feature type="binding site" evidence="8">
    <location>
        <position position="232"/>
    </location>
    <ligand>
        <name>Mg(2+)</name>
        <dbReference type="ChEBI" id="CHEBI:18420"/>
    </ligand>
</feature>
<dbReference type="PIRSF" id="PIRSF002401">
    <property type="entry name" value="GTP_bd_Obg/CgtA"/>
    <property type="match status" value="1"/>
</dbReference>
<feature type="binding site" evidence="8">
    <location>
        <begin position="252"/>
        <end position="255"/>
    </location>
    <ligand>
        <name>GTP</name>
        <dbReference type="ChEBI" id="CHEBI:37565"/>
    </ligand>
</feature>
<dbReference type="PROSITE" id="PS51710">
    <property type="entry name" value="G_OBG"/>
    <property type="match status" value="1"/>
</dbReference>
<dbReference type="GO" id="GO:0043022">
    <property type="term" value="F:ribosome binding"/>
    <property type="evidence" value="ECO:0007669"/>
    <property type="project" value="UniProtKB-ARBA"/>
</dbReference>
<comment type="function">
    <text evidence="8">An essential GTPase which binds GTP, GDP and possibly (p)ppGpp with moderate affinity, with high nucleotide exchange rates and a fairly low GTP hydrolysis rate. Plays a role in control of the cell cycle, stress response, ribosome biogenesis and in those bacteria that undergo differentiation, in morphogenesis control.</text>
</comment>
<dbReference type="FunFam" id="2.70.210.12:FF:000001">
    <property type="entry name" value="GTPase Obg"/>
    <property type="match status" value="1"/>
</dbReference>
<dbReference type="Gene3D" id="3.40.50.300">
    <property type="entry name" value="P-loop containing nucleotide triphosphate hydrolases"/>
    <property type="match status" value="1"/>
</dbReference>
<dbReference type="PANTHER" id="PTHR11702">
    <property type="entry name" value="DEVELOPMENTALLY REGULATED GTP-BINDING PROTEIN-RELATED"/>
    <property type="match status" value="1"/>
</dbReference>
<dbReference type="InterPro" id="IPR006169">
    <property type="entry name" value="GTP1_OBG_dom"/>
</dbReference>
<dbReference type="GO" id="GO:0042254">
    <property type="term" value="P:ribosome biogenesis"/>
    <property type="evidence" value="ECO:0007669"/>
    <property type="project" value="UniProtKB-UniRule"/>
</dbReference>
<feature type="compositionally biased region" description="Gly residues" evidence="9">
    <location>
        <begin position="57"/>
        <end position="67"/>
    </location>
</feature>
<comment type="caution">
    <text evidence="12">The sequence shown here is derived from an EMBL/GenBank/DDBJ whole genome shotgun (WGS) entry which is preliminary data.</text>
</comment>
<evidence type="ECO:0000256" key="9">
    <source>
        <dbReference type="SAM" id="MobiDB-lite"/>
    </source>
</evidence>
<gene>
    <name evidence="12" type="primary">obgE</name>
    <name evidence="8" type="synonym">obg</name>
    <name evidence="12" type="ORF">MPNT_70023</name>
</gene>
<dbReference type="InterPro" id="IPR006074">
    <property type="entry name" value="GTP1-OBG_CS"/>
</dbReference>
<name>A0A8J2BPI2_9BACT</name>
<feature type="binding site" evidence="8">
    <location>
        <position position="212"/>
    </location>
    <ligand>
        <name>Mg(2+)</name>
        <dbReference type="ChEBI" id="CHEBI:18420"/>
    </ligand>
</feature>
<keyword evidence="13" id="KW-1185">Reference proteome</keyword>
<proteinExistence type="inferred from homology"/>
<feature type="domain" description="OBG-type G" evidence="10">
    <location>
        <begin position="199"/>
        <end position="368"/>
    </location>
</feature>
<dbReference type="EMBL" id="CAJNOB010000067">
    <property type="protein sequence ID" value="CAF0704452.1"/>
    <property type="molecule type" value="Genomic_DNA"/>
</dbReference>
<feature type="domain" description="Obg" evidence="11">
    <location>
        <begin position="25"/>
        <end position="198"/>
    </location>
</feature>
<feature type="binding site" evidence="8">
    <location>
        <begin position="322"/>
        <end position="325"/>
    </location>
    <ligand>
        <name>GTP</name>
        <dbReference type="ChEBI" id="CHEBI:37565"/>
    </ligand>
</feature>
<sequence>MPLNFKGKSPLDKGSGFVKSGRFVCMWVDRVRIYAQGGRGGRGCVSFLREPHRPHGGPDGGDGGNGGSVILEVEPNRDDLAHLYGFPHQKAGNGGCGEPGRRSGRKGKDRIIPVPPGTVVFRIPSQPGAPLVPIPPPRQPLELVADLVQPGQRWILCRGGKGGRGNWHFRSPTNQTPREYEDGEPGESGQFVLELKSVAEVGLVGYPNAGKSTLLRSLSRARPRVAPYPFTTLSPVIGVVEWDDGFRCTLADIPGLVEGAHQGRGLGHEFLRHVERAGVMLFVIDASGQQGHIPSEQFFRLQEELKLYSAALAERPYMIVLNKIDLIDSQEELDTIRKQLGQHPCVAISALKHIGLGELRARLRPLVQTLRTAPSQPFFAKPAMAE</sequence>
<dbReference type="Gene3D" id="2.70.210.12">
    <property type="entry name" value="GTP1/OBG domain"/>
    <property type="match status" value="1"/>
</dbReference>
<evidence type="ECO:0000313" key="13">
    <source>
        <dbReference type="Proteomes" id="UP000663859"/>
    </source>
</evidence>
<dbReference type="HAMAP" id="MF_01454">
    <property type="entry name" value="GTPase_Obg"/>
    <property type="match status" value="1"/>
</dbReference>
<comment type="similarity">
    <text evidence="1 8">Belongs to the TRAFAC class OBG-HflX-like GTPase superfamily. OBG GTPase family.</text>
</comment>
<evidence type="ECO:0000313" key="12">
    <source>
        <dbReference type="EMBL" id="CAF0704452.1"/>
    </source>
</evidence>
<reference evidence="12" key="1">
    <citation type="submission" date="2021-02" db="EMBL/GenBank/DDBJ databases">
        <authorList>
            <person name="Cremers G."/>
            <person name="Picone N."/>
        </authorList>
    </citation>
    <scope>NUCLEOTIDE SEQUENCE</scope>
    <source>
        <strain evidence="12">PQ17</strain>
    </source>
</reference>
<keyword evidence="6 8" id="KW-0460">Magnesium</keyword>
<feature type="binding site" evidence="8">
    <location>
        <begin position="230"/>
        <end position="234"/>
    </location>
    <ligand>
        <name>GTP</name>
        <dbReference type="ChEBI" id="CHEBI:37565"/>
    </ligand>
</feature>
<feature type="binding site" evidence="8">
    <location>
        <begin position="349"/>
        <end position="351"/>
    </location>
    <ligand>
        <name>GTP</name>
        <dbReference type="ChEBI" id="CHEBI:37565"/>
    </ligand>
</feature>
<keyword evidence="3 8" id="KW-0479">Metal-binding</keyword>
<dbReference type="Pfam" id="PF01018">
    <property type="entry name" value="GTP1_OBG"/>
    <property type="match status" value="1"/>
</dbReference>
<dbReference type="InterPro" id="IPR027417">
    <property type="entry name" value="P-loop_NTPase"/>
</dbReference>
<evidence type="ECO:0000256" key="6">
    <source>
        <dbReference type="ARBA" id="ARBA00022842"/>
    </source>
</evidence>